<feature type="transmembrane region" description="Helical" evidence="6">
    <location>
        <begin position="264"/>
        <end position="286"/>
    </location>
</feature>
<protein>
    <recommendedName>
        <fullName evidence="7">Phosphatidic acid phosphatase type 2/haloperoxidase domain-containing protein</fullName>
    </recommendedName>
</protein>
<feature type="transmembrane region" description="Helical" evidence="6">
    <location>
        <begin position="119"/>
        <end position="141"/>
    </location>
</feature>
<evidence type="ECO:0000256" key="6">
    <source>
        <dbReference type="SAM" id="Phobius"/>
    </source>
</evidence>
<evidence type="ECO:0000256" key="4">
    <source>
        <dbReference type="ARBA" id="ARBA00023136"/>
    </source>
</evidence>
<keyword evidence="2 6" id="KW-0812">Transmembrane</keyword>
<dbReference type="Pfam" id="PF14378">
    <property type="entry name" value="PAP2_3"/>
    <property type="match status" value="1"/>
</dbReference>
<dbReference type="AlphaFoldDB" id="A0A1X2HCA1"/>
<keyword evidence="3 6" id="KW-1133">Transmembrane helix</keyword>
<evidence type="ECO:0000256" key="5">
    <source>
        <dbReference type="SAM" id="MobiDB-lite"/>
    </source>
</evidence>
<dbReference type="SUPFAM" id="SSF48317">
    <property type="entry name" value="Acid phosphatase/Vanadium-dependent haloperoxidase"/>
    <property type="match status" value="1"/>
</dbReference>
<dbReference type="InterPro" id="IPR036938">
    <property type="entry name" value="PAP2/HPO_sf"/>
</dbReference>
<dbReference type="GO" id="GO:0006676">
    <property type="term" value="P:mannosyl diphosphorylinositol ceramide metabolic process"/>
    <property type="evidence" value="ECO:0007669"/>
    <property type="project" value="TreeGrafter"/>
</dbReference>
<feature type="transmembrane region" description="Helical" evidence="6">
    <location>
        <begin position="16"/>
        <end position="44"/>
    </location>
</feature>
<feature type="transmembrane region" description="Helical" evidence="6">
    <location>
        <begin position="56"/>
        <end position="77"/>
    </location>
</feature>
<dbReference type="InterPro" id="IPR052185">
    <property type="entry name" value="IPC_Synthase-Related"/>
</dbReference>
<dbReference type="InterPro" id="IPR026841">
    <property type="entry name" value="Aur1/Ipt1"/>
</dbReference>
<evidence type="ECO:0000256" key="1">
    <source>
        <dbReference type="ARBA" id="ARBA00004141"/>
    </source>
</evidence>
<feature type="transmembrane region" description="Helical" evidence="6">
    <location>
        <begin position="148"/>
        <end position="167"/>
    </location>
</feature>
<dbReference type="GO" id="GO:0016020">
    <property type="term" value="C:membrane"/>
    <property type="evidence" value="ECO:0007669"/>
    <property type="project" value="UniProtKB-SubCell"/>
</dbReference>
<accession>A0A1X2HCA1</accession>
<reference evidence="8 9" key="1">
    <citation type="submission" date="2016-07" db="EMBL/GenBank/DDBJ databases">
        <title>Pervasive Adenine N6-methylation of Active Genes in Fungi.</title>
        <authorList>
            <consortium name="DOE Joint Genome Institute"/>
            <person name="Mondo S.J."/>
            <person name="Dannebaum R.O."/>
            <person name="Kuo R.C."/>
            <person name="Labutti K."/>
            <person name="Haridas S."/>
            <person name="Kuo A."/>
            <person name="Salamov A."/>
            <person name="Ahrendt S.R."/>
            <person name="Lipzen A."/>
            <person name="Sullivan W."/>
            <person name="Andreopoulos W.B."/>
            <person name="Clum A."/>
            <person name="Lindquist E."/>
            <person name="Daum C."/>
            <person name="Ramamoorthy G.K."/>
            <person name="Gryganskyi A."/>
            <person name="Culley D."/>
            <person name="Magnuson J.K."/>
            <person name="James T.Y."/>
            <person name="O'Malley M.A."/>
            <person name="Stajich J.E."/>
            <person name="Spatafora J.W."/>
            <person name="Visel A."/>
            <person name="Grigoriev I.V."/>
        </authorList>
    </citation>
    <scope>NUCLEOTIDE SEQUENCE [LARGE SCALE GENOMIC DNA]</scope>
    <source>
        <strain evidence="8 9">NRRL 2496</strain>
    </source>
</reference>
<dbReference type="Proteomes" id="UP000242180">
    <property type="component" value="Unassembled WGS sequence"/>
</dbReference>
<keyword evidence="4 6" id="KW-0472">Membrane</keyword>
<dbReference type="STRING" id="13706.A0A1X2HCA1"/>
<dbReference type="GO" id="GO:0070916">
    <property type="term" value="C:inositol phosphoceramide synthase complex"/>
    <property type="evidence" value="ECO:0007669"/>
    <property type="project" value="TreeGrafter"/>
</dbReference>
<evidence type="ECO:0000259" key="7">
    <source>
        <dbReference type="SMART" id="SM00014"/>
    </source>
</evidence>
<dbReference type="GO" id="GO:0030148">
    <property type="term" value="P:sphingolipid biosynthetic process"/>
    <property type="evidence" value="ECO:0007669"/>
    <property type="project" value="TreeGrafter"/>
</dbReference>
<dbReference type="CDD" id="cd03386">
    <property type="entry name" value="PAP2_Aur1_like"/>
    <property type="match status" value="1"/>
</dbReference>
<evidence type="ECO:0000256" key="2">
    <source>
        <dbReference type="ARBA" id="ARBA00022692"/>
    </source>
</evidence>
<name>A0A1X2HCA1_SYNRA</name>
<dbReference type="OMA" id="THIFVNV"/>
<comment type="caution">
    <text evidence="8">The sequence shown here is derived from an EMBL/GenBank/DDBJ whole genome shotgun (WGS) entry which is preliminary data.</text>
</comment>
<dbReference type="FunCoup" id="A0A1X2HCA1">
    <property type="interactions" value="105"/>
</dbReference>
<dbReference type="Gene3D" id="1.20.144.10">
    <property type="entry name" value="Phosphatidic acid phosphatase type 2/haloperoxidase"/>
    <property type="match status" value="1"/>
</dbReference>
<dbReference type="InParanoid" id="A0A1X2HCA1"/>
<gene>
    <name evidence="8" type="ORF">BCR43DRAFT_491685</name>
</gene>
<dbReference type="InterPro" id="IPR000326">
    <property type="entry name" value="PAP2/HPO"/>
</dbReference>
<evidence type="ECO:0000313" key="8">
    <source>
        <dbReference type="EMBL" id="ORY96428.1"/>
    </source>
</evidence>
<dbReference type="SMART" id="SM00014">
    <property type="entry name" value="acidPPc"/>
    <property type="match status" value="1"/>
</dbReference>
<dbReference type="PANTHER" id="PTHR31310:SF11">
    <property type="entry name" value="INOSITOL PHOSPHORYLCERAMIDE SYNTHASE CATALYTIC SUBUNIT AUR1"/>
    <property type="match status" value="1"/>
</dbReference>
<feature type="transmembrane region" description="Helical" evidence="6">
    <location>
        <begin position="232"/>
        <end position="252"/>
    </location>
</feature>
<dbReference type="EMBL" id="MCGN01000005">
    <property type="protein sequence ID" value="ORY96428.1"/>
    <property type="molecule type" value="Genomic_DNA"/>
</dbReference>
<evidence type="ECO:0000256" key="3">
    <source>
        <dbReference type="ARBA" id="ARBA00022989"/>
    </source>
</evidence>
<proteinExistence type="predicted"/>
<comment type="subcellular location">
    <subcellularLocation>
        <location evidence="1">Membrane</location>
        <topology evidence="1">Multi-pass membrane protein</topology>
    </subcellularLocation>
</comment>
<feature type="domain" description="Phosphatidic acid phosphatase type 2/haloperoxidase" evidence="7">
    <location>
        <begin position="146"/>
        <end position="283"/>
    </location>
</feature>
<feature type="compositionally biased region" description="Polar residues" evidence="5">
    <location>
        <begin position="379"/>
        <end position="411"/>
    </location>
</feature>
<organism evidence="8 9">
    <name type="scientific">Syncephalastrum racemosum</name>
    <name type="common">Filamentous fungus</name>
    <dbReference type="NCBI Taxonomy" id="13706"/>
    <lineage>
        <taxon>Eukaryota</taxon>
        <taxon>Fungi</taxon>
        <taxon>Fungi incertae sedis</taxon>
        <taxon>Mucoromycota</taxon>
        <taxon>Mucoromycotina</taxon>
        <taxon>Mucoromycetes</taxon>
        <taxon>Mucorales</taxon>
        <taxon>Syncephalastraceae</taxon>
        <taxon>Syncephalastrum</taxon>
    </lineage>
</organism>
<feature type="region of interest" description="Disordered" evidence="5">
    <location>
        <begin position="367"/>
        <end position="411"/>
    </location>
</feature>
<dbReference type="PANTHER" id="PTHR31310">
    <property type="match status" value="1"/>
</dbReference>
<evidence type="ECO:0000313" key="9">
    <source>
        <dbReference type="Proteomes" id="UP000242180"/>
    </source>
</evidence>
<sequence length="411" mass="45832">MAFVSSQLTWMNAGNVFMALLLCLDLIIIQSPPLWARLILAGLLAASTKTPYVRRFTVPAMPIFTWLITFYACQYIPDGYRPTHIFVNVLPTLERILYGGNLSEIISKHQHPVLDILAWLPYGVIHFSLPFIFAAILFVFGPPGSLPIYGRAFGWMNLAGVLTQLLFPNASPWYEAKYGSSPADYSIPGEAGGLARIDDILGLSLYGSSFGSSPLVFGAFPSLHSGSATIEMAFVTYLCPRLWPLAVAYTMWMWFATMYLTHHYLIDLVGGSIYALSTFFIARRYLPARRADARTRLDYLGIPQPSLSACATSLVRSIEFRRNFCTEKSSMVQNMVHTSSLEIAGETQDVYVLMEPEVEEKMSLRFRKFDSEDEEENFGLSSGTSSPAEPVSPTTPRTPLNFSQFPLQTKA</sequence>
<keyword evidence="9" id="KW-1185">Reference proteome</keyword>
<dbReference type="OrthoDB" id="5784at2759"/>